<dbReference type="InterPro" id="IPR011105">
    <property type="entry name" value="Cell_wall_hydrolase_SleB"/>
</dbReference>
<dbReference type="InterPro" id="IPR042047">
    <property type="entry name" value="SleB_dom1"/>
</dbReference>
<dbReference type="AlphaFoldDB" id="A0A6N1VI61"/>
<keyword evidence="2" id="KW-0378">Hydrolase</keyword>
<evidence type="ECO:0000313" key="2">
    <source>
        <dbReference type="EMBL" id="QKV20498.1"/>
    </source>
</evidence>
<organism evidence="2 3">
    <name type="scientific">Oricola thermophila</name>
    <dbReference type="NCBI Taxonomy" id="2742145"/>
    <lineage>
        <taxon>Bacteria</taxon>
        <taxon>Pseudomonadati</taxon>
        <taxon>Pseudomonadota</taxon>
        <taxon>Alphaproteobacteria</taxon>
        <taxon>Hyphomicrobiales</taxon>
        <taxon>Ahrensiaceae</taxon>
        <taxon>Oricola</taxon>
    </lineage>
</organism>
<dbReference type="Gene3D" id="1.10.10.2520">
    <property type="entry name" value="Cell wall hydrolase SleB, domain 1"/>
    <property type="match status" value="1"/>
</dbReference>
<name>A0A6N1VI61_9HYPH</name>
<keyword evidence="3" id="KW-1185">Reference proteome</keyword>
<dbReference type="Proteomes" id="UP000509367">
    <property type="component" value="Chromosome"/>
</dbReference>
<dbReference type="Pfam" id="PF07486">
    <property type="entry name" value="Hydrolase_2"/>
    <property type="match status" value="1"/>
</dbReference>
<protein>
    <submittedName>
        <fullName evidence="2">Cell wall hydrolase</fullName>
    </submittedName>
</protein>
<dbReference type="EMBL" id="CP054836">
    <property type="protein sequence ID" value="QKV20498.1"/>
    <property type="molecule type" value="Genomic_DNA"/>
</dbReference>
<accession>A0A6N1VI61</accession>
<sequence>MRPDPVVEGETDPYAIAYTPFEAKRVVWSPLAFYTQPPVGKGDHAWMRKPLPENVFTAEEQQCLATAIYFEARGESRKGQAAVAQVILNRVRNPAFPNTVCGVVYQNADQRNRCQFSFVCDGIRDVIRSRSSWQRARDVAMAVTSGETFLPEVGSATHYFASYVRPRWAGAMQKMASIGQHQFFRTRGGGWK</sequence>
<evidence type="ECO:0000313" key="3">
    <source>
        <dbReference type="Proteomes" id="UP000509367"/>
    </source>
</evidence>
<reference evidence="2 3" key="1">
    <citation type="submission" date="2020-06" db="EMBL/GenBank/DDBJ databases">
        <title>Oricola thermophila sp. nov. isolated from a tidal sediments.</title>
        <authorList>
            <person name="Kwon K.K."/>
            <person name="Yang S.-H."/>
            <person name="Park M.-J."/>
        </authorList>
    </citation>
    <scope>NUCLEOTIDE SEQUENCE [LARGE SCALE GENOMIC DNA]</scope>
    <source>
        <strain evidence="2 3">MEBiC13590</strain>
    </source>
</reference>
<gene>
    <name evidence="2" type="ORF">HTY61_03065</name>
</gene>
<dbReference type="KEGG" id="orm:HTY61_03065"/>
<feature type="domain" description="Cell wall hydrolase SleB" evidence="1">
    <location>
        <begin position="74"/>
        <end position="184"/>
    </location>
</feature>
<proteinExistence type="predicted"/>
<evidence type="ECO:0000259" key="1">
    <source>
        <dbReference type="Pfam" id="PF07486"/>
    </source>
</evidence>
<dbReference type="GO" id="GO:0016787">
    <property type="term" value="F:hydrolase activity"/>
    <property type="evidence" value="ECO:0007669"/>
    <property type="project" value="UniProtKB-KW"/>
</dbReference>